<proteinExistence type="predicted"/>
<keyword evidence="3 4" id="KW-0408">Iron</keyword>
<feature type="domain" description="Cytochrome c" evidence="5">
    <location>
        <begin position="52"/>
        <end position="149"/>
    </location>
</feature>
<evidence type="ECO:0000256" key="1">
    <source>
        <dbReference type="ARBA" id="ARBA00022617"/>
    </source>
</evidence>
<dbReference type="OrthoDB" id="9811281at2"/>
<reference evidence="6 7" key="1">
    <citation type="submission" date="2013-09" db="EMBL/GenBank/DDBJ databases">
        <title>Genome sequencing of Arenimonas malthae.</title>
        <authorList>
            <person name="Chen F."/>
            <person name="Wang G."/>
        </authorList>
    </citation>
    <scope>NUCLEOTIDE SEQUENCE [LARGE SCALE GENOMIC DNA]</scope>
    <source>
        <strain evidence="6 7">CC-JY-1</strain>
    </source>
</reference>
<keyword evidence="7" id="KW-1185">Reference proteome</keyword>
<dbReference type="GO" id="GO:0020037">
    <property type="term" value="F:heme binding"/>
    <property type="evidence" value="ECO:0007669"/>
    <property type="project" value="InterPro"/>
</dbReference>
<dbReference type="GO" id="GO:0009055">
    <property type="term" value="F:electron transfer activity"/>
    <property type="evidence" value="ECO:0007669"/>
    <property type="project" value="InterPro"/>
</dbReference>
<accession>A0A091BWN8</accession>
<name>A0A091BWN8_9GAMM</name>
<protein>
    <recommendedName>
        <fullName evidence="5">Cytochrome c domain-containing protein</fullName>
    </recommendedName>
</protein>
<dbReference type="PROSITE" id="PS51007">
    <property type="entry name" value="CYTC"/>
    <property type="match status" value="2"/>
</dbReference>
<dbReference type="Pfam" id="PF00034">
    <property type="entry name" value="Cytochrom_C"/>
    <property type="match status" value="2"/>
</dbReference>
<dbReference type="STRING" id="1384054.N790_05755"/>
<keyword evidence="2 4" id="KW-0479">Metal-binding</keyword>
<dbReference type="PANTHER" id="PTHR35008:SF8">
    <property type="entry name" value="ALCOHOL DEHYDROGENASE CYTOCHROME C SUBUNIT"/>
    <property type="match status" value="1"/>
</dbReference>
<evidence type="ECO:0000313" key="7">
    <source>
        <dbReference type="Proteomes" id="UP000029392"/>
    </source>
</evidence>
<dbReference type="Gene3D" id="1.10.760.10">
    <property type="entry name" value="Cytochrome c-like domain"/>
    <property type="match status" value="2"/>
</dbReference>
<dbReference type="RefSeq" id="WP_043802219.1">
    <property type="nucleotide sequence ID" value="NZ_AVCH01000145.1"/>
</dbReference>
<dbReference type="PATRIC" id="fig|1384054.3.peg.1132"/>
<dbReference type="GO" id="GO:0046872">
    <property type="term" value="F:metal ion binding"/>
    <property type="evidence" value="ECO:0007669"/>
    <property type="project" value="UniProtKB-KW"/>
</dbReference>
<evidence type="ECO:0000259" key="5">
    <source>
        <dbReference type="PROSITE" id="PS51007"/>
    </source>
</evidence>
<sequence length="302" mass="31988">MRKWFKRAGIAAGVVVGAVGMLFAVAWFKAEADMARVYAVDDPPLVLAGDEAELARGAHLYQVAGCVECHGEGGRGKVFIDAGPVARVVAPNLTPAALRGRYDVDQLAAAIRHGVGPDGRPLRVMPSGDFIHLTDADTAALVAHLQALPDSDNNPGSTEIRPLGRVLHLFGKLHLVPAASLDHSPRQRTSPPPGPTAEYGAYLAQVCTGCHGADWAGQRVPGTPPELPPASNLTPHANGLAGWTEADFARVFREGKRPDGSDVHPFMPWRTYGVMTDDEVTALWRHLSGLPAKPGQPKAAKA</sequence>
<dbReference type="InterPro" id="IPR051459">
    <property type="entry name" value="Cytochrome_c-type_DH"/>
</dbReference>
<organism evidence="6 7">
    <name type="scientific">Arenimonas malthae CC-JY-1</name>
    <dbReference type="NCBI Taxonomy" id="1384054"/>
    <lineage>
        <taxon>Bacteria</taxon>
        <taxon>Pseudomonadati</taxon>
        <taxon>Pseudomonadota</taxon>
        <taxon>Gammaproteobacteria</taxon>
        <taxon>Lysobacterales</taxon>
        <taxon>Lysobacteraceae</taxon>
        <taxon>Arenimonas</taxon>
    </lineage>
</organism>
<evidence type="ECO:0000256" key="3">
    <source>
        <dbReference type="ARBA" id="ARBA00023004"/>
    </source>
</evidence>
<dbReference type="InterPro" id="IPR036909">
    <property type="entry name" value="Cyt_c-like_dom_sf"/>
</dbReference>
<evidence type="ECO:0000256" key="2">
    <source>
        <dbReference type="ARBA" id="ARBA00022723"/>
    </source>
</evidence>
<gene>
    <name evidence="6" type="ORF">N790_05755</name>
</gene>
<dbReference type="AlphaFoldDB" id="A0A091BWN8"/>
<dbReference type="PANTHER" id="PTHR35008">
    <property type="entry name" value="BLL4482 PROTEIN-RELATED"/>
    <property type="match status" value="1"/>
</dbReference>
<dbReference type="SUPFAM" id="SSF46626">
    <property type="entry name" value="Cytochrome c"/>
    <property type="match status" value="2"/>
</dbReference>
<evidence type="ECO:0000256" key="4">
    <source>
        <dbReference type="PROSITE-ProRule" id="PRU00433"/>
    </source>
</evidence>
<dbReference type="Proteomes" id="UP000029392">
    <property type="component" value="Unassembled WGS sequence"/>
</dbReference>
<keyword evidence="1 4" id="KW-0349">Heme</keyword>
<comment type="caution">
    <text evidence="6">The sequence shown here is derived from an EMBL/GenBank/DDBJ whole genome shotgun (WGS) entry which is preliminary data.</text>
</comment>
<dbReference type="EMBL" id="AVCH01000145">
    <property type="protein sequence ID" value="KFN48760.1"/>
    <property type="molecule type" value="Genomic_DNA"/>
</dbReference>
<dbReference type="eggNOG" id="COG2010">
    <property type="taxonomic scope" value="Bacteria"/>
</dbReference>
<dbReference type="InterPro" id="IPR009056">
    <property type="entry name" value="Cyt_c-like_dom"/>
</dbReference>
<feature type="domain" description="Cytochrome c" evidence="5">
    <location>
        <begin position="195"/>
        <end position="291"/>
    </location>
</feature>
<evidence type="ECO:0000313" key="6">
    <source>
        <dbReference type="EMBL" id="KFN48760.1"/>
    </source>
</evidence>